<gene>
    <name evidence="5" type="primary">eutC</name>
    <name evidence="7" type="ORF">Hsw_2344</name>
</gene>
<keyword evidence="4 5" id="KW-1283">Bacterial microcompartment</keyword>
<dbReference type="GO" id="GO:0008851">
    <property type="term" value="F:ethanolamine ammonia-lyase activity"/>
    <property type="evidence" value="ECO:0007669"/>
    <property type="project" value="UniProtKB-UniRule"/>
</dbReference>
<evidence type="ECO:0000256" key="2">
    <source>
        <dbReference type="ARBA" id="ARBA00023239"/>
    </source>
</evidence>
<feature type="region of interest" description="Disordered" evidence="6">
    <location>
        <begin position="1"/>
        <end position="20"/>
    </location>
</feature>
<comment type="pathway">
    <text evidence="5">Amine and polyamine degradation; ethanolamine degradation.</text>
</comment>
<dbReference type="GO" id="GO:0006520">
    <property type="term" value="P:amino acid metabolic process"/>
    <property type="evidence" value="ECO:0007669"/>
    <property type="project" value="InterPro"/>
</dbReference>
<proteinExistence type="inferred from homology"/>
<evidence type="ECO:0000256" key="6">
    <source>
        <dbReference type="SAM" id="MobiDB-lite"/>
    </source>
</evidence>
<feature type="binding site" evidence="5">
    <location>
        <position position="170"/>
    </location>
    <ligand>
        <name>adenosylcob(III)alamin</name>
        <dbReference type="ChEBI" id="CHEBI:18408"/>
    </ligand>
</feature>
<sequence length="265" mass="28724">MNKMPDELSHHTPPPDDPWAGLRAYTAARIALGRTGSSVPLREALAFRLAHAHARDAVYSTLDLPRLTAGLTAGLTALALSVQPVRSRAETREQYLQRPDYGRQLAQESRQLLQDTPAPEATDVALILADGLSATAVNEHALPLLHELLPKLRQAGFRLAPVVLAEQARVALSDEIGELLGARLALMLIGERPGLSAPHSLGVYLTYAPRPGRTDEARNCVSNIRPEGLPYAAAADKLFYLMQESLRRQLSGVALKDEMGLLGEL</sequence>
<dbReference type="PATRIC" id="fig|1227739.3.peg.2543"/>
<evidence type="ECO:0000256" key="4">
    <source>
        <dbReference type="ARBA" id="ARBA00024446"/>
    </source>
</evidence>
<evidence type="ECO:0000256" key="3">
    <source>
        <dbReference type="ARBA" id="ARBA00023285"/>
    </source>
</evidence>
<evidence type="ECO:0000256" key="1">
    <source>
        <dbReference type="ARBA" id="ARBA00022628"/>
    </source>
</evidence>
<dbReference type="InterPro" id="IPR009246">
    <property type="entry name" value="EutC"/>
</dbReference>
<dbReference type="HAMAP" id="MF_00601">
    <property type="entry name" value="EutC"/>
    <property type="match status" value="1"/>
</dbReference>
<evidence type="ECO:0000313" key="8">
    <source>
        <dbReference type="Proteomes" id="UP000019423"/>
    </source>
</evidence>
<dbReference type="InterPro" id="IPR042255">
    <property type="entry name" value="EutC_N"/>
</dbReference>
<dbReference type="InterPro" id="IPR042251">
    <property type="entry name" value="EutC_C"/>
</dbReference>
<dbReference type="HOGENOM" id="CLU_068224_1_0_10"/>
<keyword evidence="1 5" id="KW-0846">Cobalamin</keyword>
<dbReference type="UniPathway" id="UPA00560"/>
<comment type="subcellular location">
    <subcellularLocation>
        <location evidence="5">Bacterial microcompartment</location>
    </subcellularLocation>
</comment>
<evidence type="ECO:0000313" key="7">
    <source>
        <dbReference type="EMBL" id="AHJ97939.1"/>
    </source>
</evidence>
<feature type="binding site" evidence="5">
    <location>
        <position position="191"/>
    </location>
    <ligand>
        <name>adenosylcob(III)alamin</name>
        <dbReference type="ChEBI" id="CHEBI:18408"/>
    </ligand>
</feature>
<comment type="function">
    <text evidence="5">Catalyzes the deamination of various vicinal amino-alcohols to oxo compounds. Allows this organism to utilize ethanolamine as the sole source of nitrogen and carbon in the presence of external vitamin B12.</text>
</comment>
<reference evidence="7 8" key="1">
    <citation type="submission" date="2014-01" db="EMBL/GenBank/DDBJ databases">
        <title>Complete genome sequence of ionizing-radiation resistance bacterium Hymenobacter swuensis DY53.</title>
        <authorList>
            <person name="Jung J.-H."/>
            <person name="Jeong S.-W."/>
            <person name="Joe M.-H."/>
            <person name="Cho y.-j."/>
            <person name="Kim M.-K."/>
            <person name="Lim S.-Y."/>
        </authorList>
    </citation>
    <scope>NUCLEOTIDE SEQUENCE [LARGE SCALE GENOMIC DNA]</scope>
    <source>
        <strain evidence="7 8">DY53</strain>
    </source>
</reference>
<dbReference type="Proteomes" id="UP000019423">
    <property type="component" value="Chromosome"/>
</dbReference>
<keyword evidence="8" id="KW-1185">Reference proteome</keyword>
<name>W8EXY0_9BACT</name>
<dbReference type="NCBIfam" id="NF003971">
    <property type="entry name" value="PRK05465.1"/>
    <property type="match status" value="1"/>
</dbReference>
<dbReference type="EC" id="4.3.1.7" evidence="5"/>
<accession>W8EXY0</accession>
<feature type="compositionally biased region" description="Basic and acidic residues" evidence="6">
    <location>
        <begin position="1"/>
        <end position="14"/>
    </location>
</feature>
<dbReference type="Gene3D" id="1.10.30.40">
    <property type="entry name" value="Ethanolamine ammonia-lyase light chain (EutC), N-terminal domain"/>
    <property type="match status" value="1"/>
</dbReference>
<comment type="cofactor">
    <cofactor evidence="5">
        <name>adenosylcob(III)alamin</name>
        <dbReference type="ChEBI" id="CHEBI:18408"/>
    </cofactor>
    <text evidence="5">Binds between the large and small subunits.</text>
</comment>
<keyword evidence="3 5" id="KW-0170">Cobalt</keyword>
<dbReference type="EMBL" id="CP007145">
    <property type="protein sequence ID" value="AHJ97939.1"/>
    <property type="molecule type" value="Genomic_DNA"/>
</dbReference>
<dbReference type="eggNOG" id="COG4302">
    <property type="taxonomic scope" value="Bacteria"/>
</dbReference>
<comment type="similarity">
    <text evidence="5">Belongs to the EutC family.</text>
</comment>
<dbReference type="PANTHER" id="PTHR39330:SF1">
    <property type="entry name" value="ETHANOLAMINE AMMONIA-LYASE SMALL SUBUNIT"/>
    <property type="match status" value="1"/>
</dbReference>
<dbReference type="PIRSF" id="PIRSF018982">
    <property type="entry name" value="EutC"/>
    <property type="match status" value="1"/>
</dbReference>
<dbReference type="GO" id="GO:0031419">
    <property type="term" value="F:cobalamin binding"/>
    <property type="evidence" value="ECO:0007669"/>
    <property type="project" value="UniProtKB-UniRule"/>
</dbReference>
<organism evidence="7 8">
    <name type="scientific">Hymenobacter swuensis DY53</name>
    <dbReference type="NCBI Taxonomy" id="1227739"/>
    <lineage>
        <taxon>Bacteria</taxon>
        <taxon>Pseudomonadati</taxon>
        <taxon>Bacteroidota</taxon>
        <taxon>Cytophagia</taxon>
        <taxon>Cytophagales</taxon>
        <taxon>Hymenobacteraceae</taxon>
        <taxon>Hymenobacter</taxon>
    </lineage>
</organism>
<dbReference type="GO" id="GO:0009350">
    <property type="term" value="C:ethanolamine ammonia-lyase complex"/>
    <property type="evidence" value="ECO:0007669"/>
    <property type="project" value="UniProtKB-UniRule"/>
</dbReference>
<dbReference type="STRING" id="1227739.Hsw_2344"/>
<dbReference type="Gene3D" id="3.40.50.11240">
    <property type="entry name" value="Ethanolamine ammonia-lyase light chain (EutC)"/>
    <property type="match status" value="1"/>
</dbReference>
<dbReference type="PANTHER" id="PTHR39330">
    <property type="entry name" value="ETHANOLAMINE AMMONIA-LYASE LIGHT CHAIN"/>
    <property type="match status" value="1"/>
</dbReference>
<dbReference type="KEGG" id="hsw:Hsw_2344"/>
<dbReference type="GO" id="GO:0046336">
    <property type="term" value="P:ethanolamine catabolic process"/>
    <property type="evidence" value="ECO:0007669"/>
    <property type="project" value="UniProtKB-UniRule"/>
</dbReference>
<feature type="binding site" evidence="5">
    <location>
        <position position="220"/>
    </location>
    <ligand>
        <name>adenosylcob(III)alamin</name>
        <dbReference type="ChEBI" id="CHEBI:18408"/>
    </ligand>
</feature>
<protein>
    <recommendedName>
        <fullName evidence="5">Ethanolamine ammonia-lyase small subunit</fullName>
        <shortName evidence="5">EAL small subunit</shortName>
        <ecNumber evidence="5">4.3.1.7</ecNumber>
    </recommendedName>
</protein>
<keyword evidence="2 5" id="KW-0456">Lyase</keyword>
<dbReference type="Pfam" id="PF05985">
    <property type="entry name" value="EutC"/>
    <property type="match status" value="1"/>
</dbReference>
<dbReference type="AlphaFoldDB" id="W8EXY0"/>
<comment type="catalytic activity">
    <reaction evidence="5">
        <text>ethanolamine = acetaldehyde + NH4(+)</text>
        <dbReference type="Rhea" id="RHEA:15313"/>
        <dbReference type="ChEBI" id="CHEBI:15343"/>
        <dbReference type="ChEBI" id="CHEBI:28938"/>
        <dbReference type="ChEBI" id="CHEBI:57603"/>
        <dbReference type="EC" id="4.3.1.7"/>
    </reaction>
</comment>
<comment type="subunit">
    <text evidence="5">The basic unit is a heterodimer which dimerizes to form tetramers. The heterotetramers trimerize; 6 large subunits form a core ring with 6 small subunits projecting outwards.</text>
</comment>
<dbReference type="GO" id="GO:0031471">
    <property type="term" value="C:ethanolamine degradation polyhedral organelle"/>
    <property type="evidence" value="ECO:0007669"/>
    <property type="project" value="UniProtKB-UniRule"/>
</dbReference>
<evidence type="ECO:0000256" key="5">
    <source>
        <dbReference type="HAMAP-Rule" id="MF_00601"/>
    </source>
</evidence>